<proteinExistence type="predicted"/>
<dbReference type="Gene3D" id="1.10.8.10">
    <property type="entry name" value="DNA helicase RuvA subunit, C-terminal domain"/>
    <property type="match status" value="1"/>
</dbReference>
<feature type="compositionally biased region" description="Polar residues" evidence="1">
    <location>
        <begin position="1"/>
        <end position="12"/>
    </location>
</feature>
<dbReference type="AlphaFoldDB" id="A0AAF0EVF3"/>
<dbReference type="SUPFAM" id="SSF46934">
    <property type="entry name" value="UBA-like"/>
    <property type="match status" value="1"/>
</dbReference>
<feature type="domain" description="CUE" evidence="2">
    <location>
        <begin position="45"/>
        <end position="82"/>
    </location>
</feature>
<reference evidence="3" key="1">
    <citation type="submission" date="2023-03" db="EMBL/GenBank/DDBJ databases">
        <title>Mating type loci evolution in Malassezia.</title>
        <authorList>
            <person name="Coelho M.A."/>
        </authorList>
    </citation>
    <scope>NUCLEOTIDE SEQUENCE</scope>
    <source>
        <strain evidence="3">CBS 11721</strain>
    </source>
</reference>
<keyword evidence="4" id="KW-1185">Reference proteome</keyword>
<evidence type="ECO:0000313" key="3">
    <source>
        <dbReference type="EMBL" id="WFD35780.1"/>
    </source>
</evidence>
<protein>
    <recommendedName>
        <fullName evidence="2">CUE domain-containing protein</fullName>
    </recommendedName>
</protein>
<name>A0AAF0EVF3_9BASI</name>
<dbReference type="InterPro" id="IPR009060">
    <property type="entry name" value="UBA-like_sf"/>
</dbReference>
<dbReference type="InterPro" id="IPR003892">
    <property type="entry name" value="CUE"/>
</dbReference>
<dbReference type="Proteomes" id="UP001219933">
    <property type="component" value="Chromosome 3"/>
</dbReference>
<feature type="compositionally biased region" description="Basic and acidic residues" evidence="1">
    <location>
        <begin position="312"/>
        <end position="328"/>
    </location>
</feature>
<feature type="compositionally biased region" description="Basic and acidic residues" evidence="1">
    <location>
        <begin position="20"/>
        <end position="34"/>
    </location>
</feature>
<organism evidence="3 4">
    <name type="scientific">Malassezia cuniculi</name>
    <dbReference type="NCBI Taxonomy" id="948313"/>
    <lineage>
        <taxon>Eukaryota</taxon>
        <taxon>Fungi</taxon>
        <taxon>Dikarya</taxon>
        <taxon>Basidiomycota</taxon>
        <taxon>Ustilaginomycotina</taxon>
        <taxon>Malasseziomycetes</taxon>
        <taxon>Malasseziales</taxon>
        <taxon>Malasseziaceae</taxon>
        <taxon>Malassezia</taxon>
    </lineage>
</organism>
<feature type="region of interest" description="Disordered" evidence="1">
    <location>
        <begin position="261"/>
        <end position="454"/>
    </location>
</feature>
<evidence type="ECO:0000313" key="4">
    <source>
        <dbReference type="Proteomes" id="UP001219933"/>
    </source>
</evidence>
<dbReference type="CDD" id="cd14279">
    <property type="entry name" value="CUE"/>
    <property type="match status" value="1"/>
</dbReference>
<sequence length="454" mass="49177">MSESAGSGQPESTHAAVAPVHEHAAEGIVGDKDTQGLPEVPPRPAVASLLAMFPEMDRTTIETVLDAHVGDANAAVTVLLSMCDPEYHPTQQDEHAVHNAELARRMGNMHLNAPQTQSWDPQKLTYQPRVRRPRVSSGTFPQPSVGGHAGEYSSLQNIDFREYESRLANAAAEGMARVGSKLSQLRHRAETTIKNLPESGMKQRIQDSALFRKPSAGAPDRHSRARTQMNQAGLSGSMYDNDPQMVGELDLDQLLAAPLPIPNAHKDKKNNWGQRYSRPESSSVRHSNLPTEELEGWDAVGRESDDEAPQAPEKDDVVPVEEAKKPEVDTPPAAPTKDDAASTSKSEQSQPVLTHKSEKDDAATPVEKSEKGVAASLAEGKHSKDGDTSALAAKPTNDNAASAAVPQKPKAEDQDEPAKHVKPDDATHALDKTNDEPKDESDREYITNPFEDDD</sequence>
<dbReference type="Pfam" id="PF02845">
    <property type="entry name" value="CUE"/>
    <property type="match status" value="1"/>
</dbReference>
<feature type="region of interest" description="Disordered" evidence="1">
    <location>
        <begin position="130"/>
        <end position="151"/>
    </location>
</feature>
<evidence type="ECO:0000256" key="1">
    <source>
        <dbReference type="SAM" id="MobiDB-lite"/>
    </source>
</evidence>
<dbReference type="GO" id="GO:0043130">
    <property type="term" value="F:ubiquitin binding"/>
    <property type="evidence" value="ECO:0007669"/>
    <property type="project" value="InterPro"/>
</dbReference>
<feature type="region of interest" description="Disordered" evidence="1">
    <location>
        <begin position="1"/>
        <end position="39"/>
    </location>
</feature>
<gene>
    <name evidence="3" type="ORF">MCUN1_002642</name>
</gene>
<feature type="compositionally biased region" description="Basic and acidic residues" evidence="1">
    <location>
        <begin position="355"/>
        <end position="371"/>
    </location>
</feature>
<feature type="compositionally biased region" description="Polar residues" evidence="1">
    <location>
        <begin position="271"/>
        <end position="290"/>
    </location>
</feature>
<evidence type="ECO:0000259" key="2">
    <source>
        <dbReference type="Pfam" id="PF02845"/>
    </source>
</evidence>
<accession>A0AAF0EVF3</accession>
<feature type="compositionally biased region" description="Basic and acidic residues" evidence="1">
    <location>
        <begin position="409"/>
        <end position="445"/>
    </location>
</feature>
<dbReference type="EMBL" id="CP119879">
    <property type="protein sequence ID" value="WFD35780.1"/>
    <property type="molecule type" value="Genomic_DNA"/>
</dbReference>